<evidence type="ECO:0000256" key="9">
    <source>
        <dbReference type="ARBA" id="ARBA00023180"/>
    </source>
</evidence>
<accession>A0A803R1P1</accession>
<reference evidence="12" key="1">
    <citation type="submission" date="2018-11" db="EMBL/GenBank/DDBJ databases">
        <authorList>
            <person name="Grassa J C."/>
        </authorList>
    </citation>
    <scope>NUCLEOTIDE SEQUENCE [LARGE SCALE GENOMIC DNA]</scope>
</reference>
<keyword evidence="2" id="KW-0433">Leucine-rich repeat</keyword>
<dbReference type="Pfam" id="PF08263">
    <property type="entry name" value="LRRNT_2"/>
    <property type="match status" value="1"/>
</dbReference>
<keyword evidence="4 10" id="KW-0732">Signal</keyword>
<protein>
    <recommendedName>
        <fullName evidence="11">Leucine-rich repeat-containing N-terminal plant-type domain-containing protein</fullName>
    </recommendedName>
</protein>
<feature type="domain" description="Leucine-rich repeat-containing N-terminal plant-type" evidence="11">
    <location>
        <begin position="45"/>
        <end position="87"/>
    </location>
</feature>
<name>A0A803R1P1_CANSA</name>
<keyword evidence="9" id="KW-0325">Glycoprotein</keyword>
<evidence type="ECO:0000259" key="11">
    <source>
        <dbReference type="Pfam" id="PF08263"/>
    </source>
</evidence>
<dbReference type="InterPro" id="IPR013210">
    <property type="entry name" value="LRR_N_plant-typ"/>
</dbReference>
<organism evidence="12 13">
    <name type="scientific">Cannabis sativa</name>
    <name type="common">Hemp</name>
    <name type="synonym">Marijuana</name>
    <dbReference type="NCBI Taxonomy" id="3483"/>
    <lineage>
        <taxon>Eukaryota</taxon>
        <taxon>Viridiplantae</taxon>
        <taxon>Streptophyta</taxon>
        <taxon>Embryophyta</taxon>
        <taxon>Tracheophyta</taxon>
        <taxon>Spermatophyta</taxon>
        <taxon>Magnoliopsida</taxon>
        <taxon>eudicotyledons</taxon>
        <taxon>Gunneridae</taxon>
        <taxon>Pentapetalae</taxon>
        <taxon>rosids</taxon>
        <taxon>fabids</taxon>
        <taxon>Rosales</taxon>
        <taxon>Cannabaceae</taxon>
        <taxon>Cannabis</taxon>
    </lineage>
</organism>
<evidence type="ECO:0000256" key="10">
    <source>
        <dbReference type="SAM" id="SignalP"/>
    </source>
</evidence>
<dbReference type="Proteomes" id="UP000596661">
    <property type="component" value="Chromosome 5"/>
</dbReference>
<keyword evidence="6" id="KW-1133">Transmembrane helix</keyword>
<dbReference type="Gramene" id="novel_model_4022_5bd9a17a">
    <property type="protein sequence ID" value="cds.novel_model_4022_5bd9a17a"/>
    <property type="gene ID" value="novel_gene_2173_5bd9a17a"/>
</dbReference>
<dbReference type="EMBL" id="UZAU01000409">
    <property type="status" value="NOT_ANNOTATED_CDS"/>
    <property type="molecule type" value="Genomic_DNA"/>
</dbReference>
<keyword evidence="13" id="KW-1185">Reference proteome</keyword>
<evidence type="ECO:0000256" key="4">
    <source>
        <dbReference type="ARBA" id="ARBA00022729"/>
    </source>
</evidence>
<dbReference type="Gene3D" id="3.80.10.10">
    <property type="entry name" value="Ribonuclease Inhibitor"/>
    <property type="match status" value="1"/>
</dbReference>
<keyword evidence="5" id="KW-0677">Repeat</keyword>
<evidence type="ECO:0000256" key="8">
    <source>
        <dbReference type="ARBA" id="ARBA00023170"/>
    </source>
</evidence>
<keyword evidence="3" id="KW-0812">Transmembrane</keyword>
<reference evidence="12" key="2">
    <citation type="submission" date="2021-03" db="UniProtKB">
        <authorList>
            <consortium name="EnsemblPlants"/>
        </authorList>
    </citation>
    <scope>IDENTIFICATION</scope>
</reference>
<evidence type="ECO:0000313" key="13">
    <source>
        <dbReference type="Proteomes" id="UP000596661"/>
    </source>
</evidence>
<evidence type="ECO:0000256" key="2">
    <source>
        <dbReference type="ARBA" id="ARBA00022614"/>
    </source>
</evidence>
<dbReference type="PANTHER" id="PTHR48063">
    <property type="entry name" value="LRR RECEPTOR-LIKE KINASE"/>
    <property type="match status" value="1"/>
</dbReference>
<keyword evidence="7" id="KW-0472">Membrane</keyword>
<evidence type="ECO:0000313" key="12">
    <source>
        <dbReference type="EnsemblPlants" id="cds.novel_model_4022_5bd9a17a"/>
    </source>
</evidence>
<dbReference type="InterPro" id="IPR032675">
    <property type="entry name" value="LRR_dom_sf"/>
</dbReference>
<dbReference type="PANTHER" id="PTHR48063:SF98">
    <property type="entry name" value="LRR RECEPTOR-LIKE SERINE_THREONINE-PROTEIN KINASE FLS2"/>
    <property type="match status" value="1"/>
</dbReference>
<dbReference type="AlphaFoldDB" id="A0A803R1P1"/>
<feature type="signal peptide" evidence="10">
    <location>
        <begin position="1"/>
        <end position="28"/>
    </location>
</feature>
<dbReference type="OMA" id="FMLHVEA"/>
<evidence type="ECO:0000256" key="5">
    <source>
        <dbReference type="ARBA" id="ARBA00022737"/>
    </source>
</evidence>
<dbReference type="EnsemblPlants" id="novel_model_4022_5bd9a17a">
    <property type="protein sequence ID" value="cds.novel_model_4022_5bd9a17a"/>
    <property type="gene ID" value="novel_gene_2173_5bd9a17a"/>
</dbReference>
<sequence>MNMALYSLNKLTITLPLLILIFMLHVEATTKTKHHNDDDHVLCVESEKQALLSFKQDLVDPFNRLTSWAANGDDDDDCCNWTGIICDSITGHVKQLQLANTYKDYVDLENKYGGGLSSKLKVAKVHL</sequence>
<evidence type="ECO:0000256" key="7">
    <source>
        <dbReference type="ARBA" id="ARBA00023136"/>
    </source>
</evidence>
<keyword evidence="8" id="KW-0675">Receptor</keyword>
<proteinExistence type="predicted"/>
<feature type="chain" id="PRO_5030797884" description="Leucine-rich repeat-containing N-terminal plant-type domain-containing protein" evidence="10">
    <location>
        <begin position="29"/>
        <end position="127"/>
    </location>
</feature>
<evidence type="ECO:0000256" key="6">
    <source>
        <dbReference type="ARBA" id="ARBA00022989"/>
    </source>
</evidence>
<dbReference type="InterPro" id="IPR046956">
    <property type="entry name" value="RLP23-like"/>
</dbReference>
<dbReference type="GO" id="GO:0016020">
    <property type="term" value="C:membrane"/>
    <property type="evidence" value="ECO:0007669"/>
    <property type="project" value="UniProtKB-SubCell"/>
</dbReference>
<evidence type="ECO:0000256" key="3">
    <source>
        <dbReference type="ARBA" id="ARBA00022692"/>
    </source>
</evidence>
<evidence type="ECO:0000256" key="1">
    <source>
        <dbReference type="ARBA" id="ARBA00004479"/>
    </source>
</evidence>
<comment type="subcellular location">
    <subcellularLocation>
        <location evidence="1">Membrane</location>
        <topology evidence="1">Single-pass type I membrane protein</topology>
    </subcellularLocation>
</comment>